<keyword evidence="2" id="KW-0034">Amyloid</keyword>
<evidence type="ECO:0000313" key="2">
    <source>
        <dbReference type="EMBL" id="KAK8244182.1"/>
    </source>
</evidence>
<comment type="caution">
    <text evidence="2">The sequence shown here is derived from an EMBL/GenBank/DDBJ whole genome shotgun (WGS) entry which is preliminary data.</text>
</comment>
<proteinExistence type="predicted"/>
<keyword evidence="2" id="KW-0640">Prion</keyword>
<evidence type="ECO:0000259" key="1">
    <source>
        <dbReference type="Pfam" id="PF14479"/>
    </source>
</evidence>
<dbReference type="Pfam" id="PF14479">
    <property type="entry name" value="HeLo"/>
    <property type="match status" value="1"/>
</dbReference>
<organism evidence="2 3">
    <name type="scientific">Phyllosticta capitalensis</name>
    <dbReference type="NCBI Taxonomy" id="121624"/>
    <lineage>
        <taxon>Eukaryota</taxon>
        <taxon>Fungi</taxon>
        <taxon>Dikarya</taxon>
        <taxon>Ascomycota</taxon>
        <taxon>Pezizomycotina</taxon>
        <taxon>Dothideomycetes</taxon>
        <taxon>Dothideomycetes incertae sedis</taxon>
        <taxon>Botryosphaeriales</taxon>
        <taxon>Phyllostictaceae</taxon>
        <taxon>Phyllosticta</taxon>
    </lineage>
</organism>
<evidence type="ECO:0000313" key="3">
    <source>
        <dbReference type="Proteomes" id="UP001492380"/>
    </source>
</evidence>
<dbReference type="Gene3D" id="1.20.120.1020">
    <property type="entry name" value="Prion-inhibition and propagation, HeLo domain"/>
    <property type="match status" value="1"/>
</dbReference>
<accession>A0ABR1YZS1</accession>
<protein>
    <submittedName>
        <fullName evidence="2">Prion-inhibition and propagation-domain-containing protein</fullName>
    </submittedName>
</protein>
<dbReference type="Proteomes" id="UP001492380">
    <property type="component" value="Unassembled WGS sequence"/>
</dbReference>
<dbReference type="InterPro" id="IPR029498">
    <property type="entry name" value="HeLo_dom"/>
</dbReference>
<dbReference type="PANTHER" id="PTHR37542:SF3">
    <property type="entry name" value="PRION-INHIBITION AND PROPAGATION HELO DOMAIN-CONTAINING PROTEIN"/>
    <property type="match status" value="1"/>
</dbReference>
<sequence length="263" mass="29698">MDTASSAIGLFNFAIECFGCIQLARQFEKKFEIYQVKLDLIQLRLSRWGEVARIAEIDQVIEGKSDGGNDSPERMAKAILGEIEDLLFSAQREATEMQSKDDEPLDPSLHVPRDLQKIRTVFKKFVQKRKKEAVVAVQSLKWAFYKKEHFESFVIEISGLVESLEQLFPSEDNKQMLRELSDEECKEIGKTNLKSLKPIVEGLDPWLEEAVEVEFQKKAAGETTYNINQSHIKGHATGVHHGDVNGQIIGKGARTTQNFAGTN</sequence>
<feature type="domain" description="Prion-inhibition and propagation HeLo" evidence="1">
    <location>
        <begin position="5"/>
        <end position="193"/>
    </location>
</feature>
<dbReference type="InterPro" id="IPR038305">
    <property type="entry name" value="HeLo_sf"/>
</dbReference>
<dbReference type="PANTHER" id="PTHR37542">
    <property type="entry name" value="HELO DOMAIN-CONTAINING PROTEIN-RELATED"/>
    <property type="match status" value="1"/>
</dbReference>
<keyword evidence="3" id="KW-1185">Reference proteome</keyword>
<gene>
    <name evidence="2" type="ORF">HDK90DRAFT_507931</name>
</gene>
<name>A0ABR1YZS1_9PEZI</name>
<dbReference type="EMBL" id="JBBWRZ010000002">
    <property type="protein sequence ID" value="KAK8244182.1"/>
    <property type="molecule type" value="Genomic_DNA"/>
</dbReference>
<reference evidence="2 3" key="1">
    <citation type="submission" date="2024-04" db="EMBL/GenBank/DDBJ databases">
        <title>Phyllosticta paracitricarpa is synonymous to the EU quarantine fungus P. citricarpa based on phylogenomic analyses.</title>
        <authorList>
            <consortium name="Lawrence Berkeley National Laboratory"/>
            <person name="Van Ingen-Buijs V.A."/>
            <person name="Van Westerhoven A.C."/>
            <person name="Haridas S."/>
            <person name="Skiadas P."/>
            <person name="Martin F."/>
            <person name="Groenewald J.Z."/>
            <person name="Crous P.W."/>
            <person name="Seidl M.F."/>
        </authorList>
    </citation>
    <scope>NUCLEOTIDE SEQUENCE [LARGE SCALE GENOMIC DNA]</scope>
    <source>
        <strain evidence="2 3">CBS 123374</strain>
    </source>
</reference>